<sequence length="154" mass="16401">MKLHTDPATAALNTVTAYGDGYIEVNQVRFSSSVAFGPEGEVSQWPVESPADITSTLLFQAAGLSQPVRDPMAFLDEPEAQSAPGRPANAPEVLLVGTGARQQFLRPDVLRPLLAMGIGVETMDTHAASRTYNILMAEGRRVVVALIPPNGESQ</sequence>
<organism evidence="1 2">
    <name type="scientific">Achromobacter pulmonis</name>
    <dbReference type="NCBI Taxonomy" id="1389932"/>
    <lineage>
        <taxon>Bacteria</taxon>
        <taxon>Pseudomonadati</taxon>
        <taxon>Pseudomonadota</taxon>
        <taxon>Betaproteobacteria</taxon>
        <taxon>Burkholderiales</taxon>
        <taxon>Alcaligenaceae</taxon>
        <taxon>Achromobacter</taxon>
    </lineage>
</organism>
<gene>
    <name evidence="1" type="ORF">C1I89_22780</name>
</gene>
<dbReference type="RefSeq" id="WP_102774741.1">
    <property type="nucleotide sequence ID" value="NZ_POQS01000006.1"/>
</dbReference>
<dbReference type="Gene3D" id="3.40.1230.10">
    <property type="entry name" value="MTH938-like"/>
    <property type="match status" value="1"/>
</dbReference>
<name>A0A2N8KDW4_9BURK</name>
<accession>A0A2N8KDW4</accession>
<dbReference type="InterPro" id="IPR007523">
    <property type="entry name" value="NDUFAF3/AAMDC"/>
</dbReference>
<dbReference type="InterPro" id="IPR036748">
    <property type="entry name" value="MTH938-like_sf"/>
</dbReference>
<dbReference type="EMBL" id="POQS01000006">
    <property type="protein sequence ID" value="PND31650.1"/>
    <property type="molecule type" value="Genomic_DNA"/>
</dbReference>
<dbReference type="PANTHER" id="PTHR21192">
    <property type="entry name" value="NUCLEAR PROTEIN E3-3"/>
    <property type="match status" value="1"/>
</dbReference>
<dbReference type="SUPFAM" id="SSF64076">
    <property type="entry name" value="MTH938-like"/>
    <property type="match status" value="1"/>
</dbReference>
<evidence type="ECO:0008006" key="3">
    <source>
        <dbReference type="Google" id="ProtNLM"/>
    </source>
</evidence>
<reference evidence="1 2" key="1">
    <citation type="submission" date="2018-01" db="EMBL/GenBank/DDBJ databases">
        <title>The draft genome of an aniline degradation strain ANB-1.</title>
        <authorList>
            <person name="Zhang L."/>
            <person name="Jiang J."/>
        </authorList>
    </citation>
    <scope>NUCLEOTIDE SEQUENCE [LARGE SCALE GENOMIC DNA]</scope>
    <source>
        <strain evidence="1 2">ANB-1</strain>
    </source>
</reference>
<dbReference type="Pfam" id="PF04430">
    <property type="entry name" value="DUF498"/>
    <property type="match status" value="1"/>
</dbReference>
<evidence type="ECO:0000313" key="1">
    <source>
        <dbReference type="EMBL" id="PND31650.1"/>
    </source>
</evidence>
<evidence type="ECO:0000313" key="2">
    <source>
        <dbReference type="Proteomes" id="UP000235994"/>
    </source>
</evidence>
<comment type="caution">
    <text evidence="1">The sequence shown here is derived from an EMBL/GenBank/DDBJ whole genome shotgun (WGS) entry which is preliminary data.</text>
</comment>
<protein>
    <recommendedName>
        <fullName evidence="3">Xcc1710-like domain-containing protein</fullName>
    </recommendedName>
</protein>
<dbReference type="CDD" id="cd05560">
    <property type="entry name" value="Xcc1710_like"/>
    <property type="match status" value="1"/>
</dbReference>
<dbReference type="Proteomes" id="UP000235994">
    <property type="component" value="Unassembled WGS sequence"/>
</dbReference>
<dbReference type="AlphaFoldDB" id="A0A2N8KDW4"/>
<dbReference type="PANTHER" id="PTHR21192:SF2">
    <property type="entry name" value="NADH DEHYDROGENASE [UBIQUINONE] 1 ALPHA SUBCOMPLEX ASSEMBLY FACTOR 3"/>
    <property type="match status" value="1"/>
</dbReference>
<keyword evidence="2" id="KW-1185">Reference proteome</keyword>
<proteinExistence type="predicted"/>